<evidence type="ECO:0000256" key="3">
    <source>
        <dbReference type="ARBA" id="ARBA00022692"/>
    </source>
</evidence>
<keyword evidence="8" id="KW-1185">Reference proteome</keyword>
<dbReference type="Proteomes" id="UP000292927">
    <property type="component" value="Unassembled WGS sequence"/>
</dbReference>
<feature type="transmembrane region" description="Helical" evidence="6">
    <location>
        <begin position="84"/>
        <end position="102"/>
    </location>
</feature>
<reference evidence="7 8" key="1">
    <citation type="submission" date="2019-02" db="EMBL/GenBank/DDBJ databases">
        <title>Genomic Encyclopedia of Type Strains, Phase IV (KMG-IV): sequencing the most valuable type-strain genomes for metagenomic binning, comparative biology and taxonomic classification.</title>
        <authorList>
            <person name="Goeker M."/>
        </authorList>
    </citation>
    <scope>NUCLEOTIDE SEQUENCE [LARGE SCALE GENOMIC DNA]</scope>
    <source>
        <strain evidence="7 8">DSM 29486</strain>
    </source>
</reference>
<dbReference type="GO" id="GO:0005886">
    <property type="term" value="C:plasma membrane"/>
    <property type="evidence" value="ECO:0007669"/>
    <property type="project" value="UniProtKB-SubCell"/>
</dbReference>
<keyword evidence="5 6" id="KW-0472">Membrane</keyword>
<evidence type="ECO:0000256" key="5">
    <source>
        <dbReference type="ARBA" id="ARBA00023136"/>
    </source>
</evidence>
<keyword evidence="2" id="KW-1003">Cell membrane</keyword>
<keyword evidence="4 6" id="KW-1133">Transmembrane helix</keyword>
<gene>
    <name evidence="7" type="ORF">EV209_2263</name>
</gene>
<evidence type="ECO:0000256" key="6">
    <source>
        <dbReference type="SAM" id="Phobius"/>
    </source>
</evidence>
<proteinExistence type="predicted"/>
<name>A0A4Q7P3C1_9FIRM</name>
<comment type="caution">
    <text evidence="7">The sequence shown here is derived from an EMBL/GenBank/DDBJ whole genome shotgun (WGS) entry which is preliminary data.</text>
</comment>
<accession>A0A4Q7P3C1</accession>
<feature type="transmembrane region" description="Helical" evidence="6">
    <location>
        <begin position="45"/>
        <end position="63"/>
    </location>
</feature>
<dbReference type="RefSeq" id="WP_165388907.1">
    <property type="nucleotide sequence ID" value="NZ_SGXF01000004.1"/>
</dbReference>
<evidence type="ECO:0000313" key="7">
    <source>
        <dbReference type="EMBL" id="RZS94421.1"/>
    </source>
</evidence>
<sequence>MSDKTREIVTEVAAGIGAICLILEAVTAAIFWLGPFSFGKTYVQIALGFLVGGIFAAVIFWHMGSSIDRTMEMEEKGAVNRSRMFSIIRTLAAFAAMAAVYLTGWVNLLSLLAGMMTLKVAAYLQPFTHKIMRKEERT</sequence>
<feature type="transmembrane region" description="Helical" evidence="6">
    <location>
        <begin position="12"/>
        <end position="33"/>
    </location>
</feature>
<evidence type="ECO:0000313" key="8">
    <source>
        <dbReference type="Proteomes" id="UP000292927"/>
    </source>
</evidence>
<dbReference type="EMBL" id="SGXF01000004">
    <property type="protein sequence ID" value="RZS94421.1"/>
    <property type="molecule type" value="Genomic_DNA"/>
</dbReference>
<dbReference type="AlphaFoldDB" id="A0A4Q7P3C1"/>
<evidence type="ECO:0000256" key="1">
    <source>
        <dbReference type="ARBA" id="ARBA00004651"/>
    </source>
</evidence>
<organism evidence="7 8">
    <name type="scientific">Cuneatibacter caecimuris</name>
    <dbReference type="NCBI Taxonomy" id="1796618"/>
    <lineage>
        <taxon>Bacteria</taxon>
        <taxon>Bacillati</taxon>
        <taxon>Bacillota</taxon>
        <taxon>Clostridia</taxon>
        <taxon>Lachnospirales</taxon>
        <taxon>Lachnospiraceae</taxon>
        <taxon>Cuneatibacter</taxon>
    </lineage>
</organism>
<protein>
    <submittedName>
        <fullName evidence="7">ATP synthase I subunit</fullName>
    </submittedName>
</protein>
<evidence type="ECO:0000256" key="2">
    <source>
        <dbReference type="ARBA" id="ARBA00022475"/>
    </source>
</evidence>
<dbReference type="Pfam" id="PF03899">
    <property type="entry name" value="ATP-synt_I"/>
    <property type="match status" value="1"/>
</dbReference>
<evidence type="ECO:0000256" key="4">
    <source>
        <dbReference type="ARBA" id="ARBA00022989"/>
    </source>
</evidence>
<keyword evidence="3 6" id="KW-0812">Transmembrane</keyword>
<dbReference type="InterPro" id="IPR005598">
    <property type="entry name" value="ATP_synth_I"/>
</dbReference>
<comment type="subcellular location">
    <subcellularLocation>
        <location evidence="1">Cell membrane</location>
        <topology evidence="1">Multi-pass membrane protein</topology>
    </subcellularLocation>
</comment>